<dbReference type="SUPFAM" id="SSF49599">
    <property type="entry name" value="TRAF domain-like"/>
    <property type="match status" value="3"/>
</dbReference>
<evidence type="ECO:0000256" key="4">
    <source>
        <dbReference type="ARBA" id="ARBA00022737"/>
    </source>
</evidence>
<feature type="domain" description="TRAF-type" evidence="8">
    <location>
        <begin position="17"/>
        <end position="64"/>
    </location>
</feature>
<dbReference type="GO" id="GO:0043122">
    <property type="term" value="P:regulation of canonical NF-kappaB signal transduction"/>
    <property type="evidence" value="ECO:0007669"/>
    <property type="project" value="TreeGrafter"/>
</dbReference>
<evidence type="ECO:0000256" key="1">
    <source>
        <dbReference type="ARBA" id="ARBA00004496"/>
    </source>
</evidence>
<keyword evidence="4" id="KW-0677">Repeat</keyword>
<sequence length="339" mass="37488">MKQANRTLREVVESVTVKCKHHKEGCEERVEAKDLDRHLQESCQMAETGCSFQGCDVRVKRCELSEHKRECPYRVTPSGYCSVPILHIERGEHNRICQKMPLKCPACGTRVQRTNFQEHCEKCPKATVSCFIPGCGAKMKRKELGAHQQAEVAQHGALFAQYEKEVQREKPNDVLEVRVNFHEFLKRAGSLDLGRSLKSGYFHFQGSRFFVQLYPNGNTEASEGKASVELCGDSHYNGVLSVSIAVETAGVKLNEQTAEGIDFGLASNKAWGHSNFCDVTELMSAAQRTAEGILQLCLRISSVCSGKCQVLVNGYGPVRSGGRASAPPWRPAGPPGQPF</sequence>
<reference evidence="9" key="1">
    <citation type="submission" date="2014-11" db="EMBL/GenBank/DDBJ databases">
        <authorList>
            <person name="Otto D Thomas"/>
            <person name="Naeem Raeece"/>
        </authorList>
    </citation>
    <scope>NUCLEOTIDE SEQUENCE</scope>
</reference>
<keyword evidence="5 7" id="KW-0863">Zinc-finger</keyword>
<feature type="zinc finger region" description="TRAF-type" evidence="7">
    <location>
        <begin position="17"/>
        <end position="64"/>
    </location>
</feature>
<dbReference type="InterPro" id="IPR013083">
    <property type="entry name" value="Znf_RING/FYVE/PHD"/>
</dbReference>
<evidence type="ECO:0000256" key="6">
    <source>
        <dbReference type="ARBA" id="ARBA00022833"/>
    </source>
</evidence>
<dbReference type="InterPro" id="IPR001293">
    <property type="entry name" value="Znf_TRAF"/>
</dbReference>
<dbReference type="Gene3D" id="2.60.210.10">
    <property type="entry name" value="Apoptosis, Tumor Necrosis Factor Receptor Associated Protein 2, Chain A"/>
    <property type="match status" value="1"/>
</dbReference>
<comment type="subcellular location">
    <subcellularLocation>
        <location evidence="1">Cytoplasm</location>
    </subcellularLocation>
</comment>
<evidence type="ECO:0000259" key="8">
    <source>
        <dbReference type="PROSITE" id="PS50145"/>
    </source>
</evidence>
<keyword evidence="3 7" id="KW-0479">Metal-binding</keyword>
<dbReference type="Pfam" id="PF02176">
    <property type="entry name" value="zf-TRAF"/>
    <property type="match status" value="2"/>
</dbReference>
<keyword evidence="2" id="KW-0963">Cytoplasm</keyword>
<organism evidence="9">
    <name type="scientific">Chromera velia CCMP2878</name>
    <dbReference type="NCBI Taxonomy" id="1169474"/>
    <lineage>
        <taxon>Eukaryota</taxon>
        <taxon>Sar</taxon>
        <taxon>Alveolata</taxon>
        <taxon>Colpodellida</taxon>
        <taxon>Chromeraceae</taxon>
        <taxon>Chromera</taxon>
    </lineage>
</organism>
<evidence type="ECO:0000256" key="7">
    <source>
        <dbReference type="PROSITE-ProRule" id="PRU00207"/>
    </source>
</evidence>
<dbReference type="EMBL" id="CDMZ01005798">
    <property type="protein sequence ID" value="CEM54574.1"/>
    <property type="molecule type" value="Genomic_DNA"/>
</dbReference>
<dbReference type="PhylomeDB" id="A0A0G4IBJ5"/>
<feature type="domain" description="TRAF-type" evidence="8">
    <location>
        <begin position="93"/>
        <end position="144"/>
    </location>
</feature>
<dbReference type="GO" id="GO:0005737">
    <property type="term" value="C:cytoplasm"/>
    <property type="evidence" value="ECO:0007669"/>
    <property type="project" value="UniProtKB-SubCell"/>
</dbReference>
<evidence type="ECO:0000256" key="5">
    <source>
        <dbReference type="ARBA" id="ARBA00022771"/>
    </source>
</evidence>
<gene>
    <name evidence="9" type="ORF">Cvel_2211</name>
</gene>
<dbReference type="GO" id="GO:0008270">
    <property type="term" value="F:zinc ion binding"/>
    <property type="evidence" value="ECO:0007669"/>
    <property type="project" value="UniProtKB-KW"/>
</dbReference>
<proteinExistence type="predicted"/>
<accession>A0A0G4IBJ5</accession>
<dbReference type="PANTHER" id="PTHR10131:SF157">
    <property type="entry name" value="RECEPTOR-ASSOCIATED FACTOR, PUTATIVE-RELATED"/>
    <property type="match status" value="1"/>
</dbReference>
<dbReference type="VEuPathDB" id="CryptoDB:Cvel_2211"/>
<dbReference type="PANTHER" id="PTHR10131">
    <property type="entry name" value="TNF RECEPTOR ASSOCIATED FACTOR"/>
    <property type="match status" value="1"/>
</dbReference>
<dbReference type="PROSITE" id="PS50145">
    <property type="entry name" value="ZF_TRAF"/>
    <property type="match status" value="2"/>
</dbReference>
<evidence type="ECO:0000256" key="2">
    <source>
        <dbReference type="ARBA" id="ARBA00022490"/>
    </source>
</evidence>
<feature type="zinc finger region" description="TRAF-type" evidence="7">
    <location>
        <begin position="93"/>
        <end position="144"/>
    </location>
</feature>
<evidence type="ECO:0000313" key="9">
    <source>
        <dbReference type="EMBL" id="CEM54574.1"/>
    </source>
</evidence>
<name>A0A0G4IBJ5_9ALVE</name>
<keyword evidence="6 7" id="KW-0862">Zinc</keyword>
<dbReference type="AlphaFoldDB" id="A0A0G4IBJ5"/>
<evidence type="ECO:0000256" key="3">
    <source>
        <dbReference type="ARBA" id="ARBA00022723"/>
    </source>
</evidence>
<protein>
    <recommendedName>
        <fullName evidence="8">TRAF-type domain-containing protein</fullName>
    </recommendedName>
</protein>
<dbReference type="Gene3D" id="3.30.40.10">
    <property type="entry name" value="Zinc/RING finger domain, C3HC4 (zinc finger)"/>
    <property type="match status" value="2"/>
</dbReference>
<dbReference type="InterPro" id="IPR008974">
    <property type="entry name" value="TRAF-like"/>
</dbReference>